<evidence type="ECO:0000313" key="3">
    <source>
        <dbReference type="Proteomes" id="UP001195903"/>
    </source>
</evidence>
<feature type="transmembrane region" description="Helical" evidence="1">
    <location>
        <begin position="7"/>
        <end position="26"/>
    </location>
</feature>
<dbReference type="EMBL" id="JAHEPS010000008">
    <property type="protein sequence ID" value="MBT1446132.1"/>
    <property type="molecule type" value="Genomic_DNA"/>
</dbReference>
<evidence type="ECO:0000313" key="2">
    <source>
        <dbReference type="EMBL" id="MBT1446132.1"/>
    </source>
</evidence>
<reference evidence="2 3" key="1">
    <citation type="submission" date="2021-05" db="EMBL/GenBank/DDBJ databases">
        <title>Shewanella sp. JM162201.</title>
        <authorList>
            <person name="Xu S."/>
            <person name="Li A."/>
        </authorList>
    </citation>
    <scope>NUCLEOTIDE SEQUENCE [LARGE SCALE GENOMIC DNA]</scope>
    <source>
        <strain evidence="2 3">JM162201</strain>
    </source>
</reference>
<keyword evidence="3" id="KW-1185">Reference proteome</keyword>
<keyword evidence="1" id="KW-0472">Membrane</keyword>
<protein>
    <submittedName>
        <fullName evidence="2">Uncharacterized protein</fullName>
    </submittedName>
</protein>
<accession>A0ABS5V8F1</accession>
<organism evidence="2 3">
    <name type="scientific">Shewanella jiangmenensis</name>
    <dbReference type="NCBI Taxonomy" id="2837387"/>
    <lineage>
        <taxon>Bacteria</taxon>
        <taxon>Pseudomonadati</taxon>
        <taxon>Pseudomonadota</taxon>
        <taxon>Gammaproteobacteria</taxon>
        <taxon>Alteromonadales</taxon>
        <taxon>Shewanellaceae</taxon>
        <taxon>Shewanella</taxon>
    </lineage>
</organism>
<evidence type="ECO:0000256" key="1">
    <source>
        <dbReference type="SAM" id="Phobius"/>
    </source>
</evidence>
<sequence>MALKRRTWNNIIIIACILMVSVLTLLDKQMNGMPDDAAPLFDDTTPLTSLQLDGLSLERTDGRFVCDEGISNCDAWGKAWLGLKVSPLSEAPLATSDPRELVIRIGEREPQAWLLFDEGILKSPQGRWYLVPPSLRAAIEPKLTSSH</sequence>
<gene>
    <name evidence="2" type="ORF">KJI95_16670</name>
</gene>
<dbReference type="RefSeq" id="WP_214508330.1">
    <property type="nucleotide sequence ID" value="NZ_JAHEPS010000008.1"/>
</dbReference>
<dbReference type="Proteomes" id="UP001195903">
    <property type="component" value="Unassembled WGS sequence"/>
</dbReference>
<comment type="caution">
    <text evidence="2">The sequence shown here is derived from an EMBL/GenBank/DDBJ whole genome shotgun (WGS) entry which is preliminary data.</text>
</comment>
<keyword evidence="1" id="KW-0812">Transmembrane</keyword>
<proteinExistence type="predicted"/>
<name>A0ABS5V8F1_9GAMM</name>
<keyword evidence="1" id="KW-1133">Transmembrane helix</keyword>